<gene>
    <name evidence="1" type="ORF">SVIM_LOCUS54953</name>
</gene>
<name>A0A6N2KJA5_SALVM</name>
<sequence>MKLKEAVRAKGIAEKKSMGMDYAWAKKFALQAQSCIPSLRSLGADGASKLVLEARGFYLISRRDYHTIRSSIWQESNREYQLRPRFPLPNIGQMTFLIITLPHTWTWIKNMQLRPPSENLINFGLSASDVSCIIHLQILRSHPRRQDIMPPIAILLIPKEMVVKVQDLRGLKSTFQLTAQTSRGVILLE</sequence>
<organism evidence="1">
    <name type="scientific">Salix viminalis</name>
    <name type="common">Common osier</name>
    <name type="synonym">Basket willow</name>
    <dbReference type="NCBI Taxonomy" id="40686"/>
    <lineage>
        <taxon>Eukaryota</taxon>
        <taxon>Viridiplantae</taxon>
        <taxon>Streptophyta</taxon>
        <taxon>Embryophyta</taxon>
        <taxon>Tracheophyta</taxon>
        <taxon>Spermatophyta</taxon>
        <taxon>Magnoliopsida</taxon>
        <taxon>eudicotyledons</taxon>
        <taxon>Gunneridae</taxon>
        <taxon>Pentapetalae</taxon>
        <taxon>rosids</taxon>
        <taxon>fabids</taxon>
        <taxon>Malpighiales</taxon>
        <taxon>Salicaceae</taxon>
        <taxon>Saliceae</taxon>
        <taxon>Salix</taxon>
    </lineage>
</organism>
<reference evidence="1" key="1">
    <citation type="submission" date="2019-03" db="EMBL/GenBank/DDBJ databases">
        <authorList>
            <person name="Mank J."/>
            <person name="Almeida P."/>
        </authorList>
    </citation>
    <scope>NUCLEOTIDE SEQUENCE</scope>
    <source>
        <strain evidence="1">78183</strain>
    </source>
</reference>
<proteinExistence type="predicted"/>
<protein>
    <submittedName>
        <fullName evidence="1">Uncharacterized protein</fullName>
    </submittedName>
</protein>
<evidence type="ECO:0000313" key="1">
    <source>
        <dbReference type="EMBL" id="VFU25111.1"/>
    </source>
</evidence>
<accession>A0A6N2KJA5</accession>
<dbReference type="AlphaFoldDB" id="A0A6N2KJA5"/>
<dbReference type="EMBL" id="CAADRP010000224">
    <property type="protein sequence ID" value="VFU25111.1"/>
    <property type="molecule type" value="Genomic_DNA"/>
</dbReference>